<evidence type="ECO:0000256" key="1">
    <source>
        <dbReference type="ARBA" id="ARBA00022737"/>
    </source>
</evidence>
<dbReference type="PANTHER" id="PTHR32305:SF15">
    <property type="entry name" value="PROTEIN RHSA-RELATED"/>
    <property type="match status" value="1"/>
</dbReference>
<dbReference type="InterPro" id="IPR031325">
    <property type="entry name" value="RHS_repeat"/>
</dbReference>
<accession>A0A4R4SHY0</accession>
<keyword evidence="5" id="KW-1185">Reference proteome</keyword>
<dbReference type="SUPFAM" id="SSF69304">
    <property type="entry name" value="Tricorn protease N-terminal domain"/>
    <property type="match status" value="1"/>
</dbReference>
<keyword evidence="1" id="KW-0677">Repeat</keyword>
<dbReference type="Gene3D" id="2.180.10.10">
    <property type="entry name" value="RHS repeat-associated core"/>
    <property type="match status" value="3"/>
</dbReference>
<sequence>PGGVLPLTALTDRNDNRIDVHHDEHGAPTDLVHTGGYHLGITTHNGRVTALRLLNHPDQPTLLRYGHDDAGLLAEITNSSGRPLTFTYDSHHRLTRWEDRNGYWYTYQYDTQGRCVFTTGTDRALEYRYAYDQDAYRATATDSRGQTTVYQFNDSYQLVAETDPLGHTTRHDRDRHDRVRSFTDPLGRTTGLGYDEHGHLTAVTRPDGSEVRAEYDESGLRTAFVEADGGIWRHAYDGNGNPAVLLDPAGGRTRFGYHPGGGPASVTDPEGRTLRIRCDAAGLPVAVTDPLGETTRFERDGFGRVIRQTDSLGGVTTLAWTVEGKPTERVDQLGGTRRWEWDGEGNCLTETDENGGVTRHTYGPFDLPTSRTEPDGARYTFERDTELNITRITEPGGAAWEYTYDDAGQVIAESDFDGRVTGYGRDAAGQLVRRTNAVGQTVDYRYDPLGRLAAKTTSEGDTTEYGYDAAGNVARTTAPGVELDRTHDVLGNLLSETVNGRRLALSYNAAGQRVSRTTPGRHTSVWTYDAAGRPATVDIAGRELAFAHDPLGREISRVLDTVGGALAHTHAWDAAGRLVGQTLTATPGQRGRGGNAPRLFERSYTYRADGHPTALVEDAADPTRFTLDAVGRVTAVTAPDRTESYTYDPNGNQTTADWSTADGPGAAAGDRDYAGARLTRAGGVRYEYDAAGRVTLRQRTRLSRKPETWRYAWDAEDRLTAVTTPDGTRWRYHYDPFGRRVAKERLGTDGGVVERTDFTWLDAVLVEQTTTVPADGAPPVTLTWDHLGLQPLAQTERSGRDAEQADIEQADIEQAEVDRRFLAIVTDLVGRPTHLVDETGEVTWRHRGSLWGAGEADAPTPLRFPGQYADEETGWHYNVHRHYDPDTGRYATPDPLGLT</sequence>
<feature type="region of interest" description="Disordered" evidence="2">
    <location>
        <begin position="642"/>
        <end position="667"/>
    </location>
</feature>
<feature type="domain" description="Teneurin-like YD-shell" evidence="3">
    <location>
        <begin position="53"/>
        <end position="135"/>
    </location>
</feature>
<dbReference type="InterPro" id="IPR050708">
    <property type="entry name" value="T6SS_VgrG/RHS"/>
</dbReference>
<feature type="region of interest" description="Disordered" evidence="2">
    <location>
        <begin position="349"/>
        <end position="373"/>
    </location>
</feature>
<dbReference type="EMBL" id="SMKI01000697">
    <property type="protein sequence ID" value="TDC61984.1"/>
    <property type="molecule type" value="Genomic_DNA"/>
</dbReference>
<evidence type="ECO:0000259" key="3">
    <source>
        <dbReference type="Pfam" id="PF25023"/>
    </source>
</evidence>
<feature type="non-terminal residue" evidence="4">
    <location>
        <position position="899"/>
    </location>
</feature>
<dbReference type="OrthoDB" id="4981820at2"/>
<evidence type="ECO:0000313" key="5">
    <source>
        <dbReference type="Proteomes" id="UP000295345"/>
    </source>
</evidence>
<evidence type="ECO:0000313" key="4">
    <source>
        <dbReference type="EMBL" id="TDC61984.1"/>
    </source>
</evidence>
<reference evidence="4 5" key="1">
    <citation type="submission" date="2019-03" db="EMBL/GenBank/DDBJ databases">
        <title>Draft genome sequences of novel Actinobacteria.</title>
        <authorList>
            <person name="Sahin N."/>
            <person name="Ay H."/>
            <person name="Saygin H."/>
        </authorList>
    </citation>
    <scope>NUCLEOTIDE SEQUENCE [LARGE SCALE GENOMIC DNA]</scope>
    <source>
        <strain evidence="4 5">DSM 41900</strain>
    </source>
</reference>
<gene>
    <name evidence="4" type="ORF">E1283_34830</name>
</gene>
<feature type="non-terminal residue" evidence="4">
    <location>
        <position position="1"/>
    </location>
</feature>
<dbReference type="NCBIfam" id="TIGR01643">
    <property type="entry name" value="YD_repeat_2x"/>
    <property type="match status" value="12"/>
</dbReference>
<dbReference type="AlphaFoldDB" id="A0A4R4SHY0"/>
<organism evidence="4 5">
    <name type="scientific">Streptomyces hainanensis</name>
    <dbReference type="NCBI Taxonomy" id="402648"/>
    <lineage>
        <taxon>Bacteria</taxon>
        <taxon>Bacillati</taxon>
        <taxon>Actinomycetota</taxon>
        <taxon>Actinomycetes</taxon>
        <taxon>Kitasatosporales</taxon>
        <taxon>Streptomycetaceae</taxon>
        <taxon>Streptomyces</taxon>
    </lineage>
</organism>
<dbReference type="InterPro" id="IPR056823">
    <property type="entry name" value="TEN-like_YD-shell"/>
</dbReference>
<protein>
    <submittedName>
        <fullName evidence="4">RHS repeat protein</fullName>
    </submittedName>
</protein>
<comment type="caution">
    <text evidence="4">The sequence shown here is derived from an EMBL/GenBank/DDBJ whole genome shotgun (WGS) entry which is preliminary data.</text>
</comment>
<dbReference type="NCBIfam" id="TIGR03696">
    <property type="entry name" value="Rhs_assc_core"/>
    <property type="match status" value="1"/>
</dbReference>
<dbReference type="Pfam" id="PF05593">
    <property type="entry name" value="RHS_repeat"/>
    <property type="match status" value="7"/>
</dbReference>
<evidence type="ECO:0000256" key="2">
    <source>
        <dbReference type="SAM" id="MobiDB-lite"/>
    </source>
</evidence>
<proteinExistence type="predicted"/>
<dbReference type="InterPro" id="IPR022385">
    <property type="entry name" value="Rhs_assc_core"/>
</dbReference>
<dbReference type="Proteomes" id="UP000295345">
    <property type="component" value="Unassembled WGS sequence"/>
</dbReference>
<feature type="region of interest" description="Disordered" evidence="2">
    <location>
        <begin position="180"/>
        <end position="202"/>
    </location>
</feature>
<dbReference type="Pfam" id="PF25023">
    <property type="entry name" value="TEN_YD-shell"/>
    <property type="match status" value="1"/>
</dbReference>
<name>A0A4R4SHY0_9ACTN</name>
<dbReference type="Gene3D" id="3.90.930.1">
    <property type="match status" value="1"/>
</dbReference>
<dbReference type="InterPro" id="IPR006530">
    <property type="entry name" value="YD"/>
</dbReference>
<dbReference type="RefSeq" id="WP_132822170.1">
    <property type="nucleotide sequence ID" value="NZ_SMKI01000697.1"/>
</dbReference>
<feature type="compositionally biased region" description="Polar residues" evidence="2">
    <location>
        <begin position="644"/>
        <end position="658"/>
    </location>
</feature>
<dbReference type="PANTHER" id="PTHR32305">
    <property type="match status" value="1"/>
</dbReference>